<protein>
    <recommendedName>
        <fullName evidence="4">chitinase</fullName>
        <ecNumber evidence="4">3.2.1.14</ecNumber>
    </recommendedName>
</protein>
<comment type="caution">
    <text evidence="14">The sequence shown here is derived from an EMBL/GenBank/DDBJ whole genome shotgun (WGS) entry which is preliminary data.</text>
</comment>
<sequence>MLRLLFIVAPLLAQSALAVPRHRHPVRYVTSTVTAISVETVVQQLATAPTSPDSSVGLVVPRSTDATLSEGTTDLIDTDWADSVPLESRALQRRNVLYFTNWGVYGANYQPQQIPADKVTHLLYSFLDISSDGTVKSSDTWSDIDKHYSTDSWNDVGNNAYGCIKQLYLLKKKNRKFKTMLSIGGWTYSPKFAPVAATSATRKKFASSAVKLLADWGFDGIDIDWEYPANSVEANNYVLLLKEVRAALDAYSTANKLNYRFLITIATSAGPAHYNMMNLAGMDPYVDAWHLMAYDYAGSWDTLSGLQANVYKSTAVPKATPFNSDQAVTDYIAKGISPSKIVLGMPLYGRSFANTAGLGKPFSGVGGGTVENGIYLYRDLPQPNTRTRISTQAISVYSYDATKKELVTYENIATAKLKAKYIKTRGLGGAVYWEASGDKNGSESIVRTVAGNLGGLDTSLNMLSYPKSVYDNIRAGMP</sequence>
<keyword evidence="9 11" id="KW-0326">Glycosidase</keyword>
<evidence type="ECO:0000256" key="12">
    <source>
        <dbReference type="SAM" id="SignalP"/>
    </source>
</evidence>
<dbReference type="SUPFAM" id="SSF51445">
    <property type="entry name" value="(Trans)glycosidases"/>
    <property type="match status" value="1"/>
</dbReference>
<dbReference type="SMART" id="SM00636">
    <property type="entry name" value="Glyco_18"/>
    <property type="match status" value="1"/>
</dbReference>
<feature type="domain" description="GH18" evidence="13">
    <location>
        <begin position="93"/>
        <end position="456"/>
    </location>
</feature>
<keyword evidence="8" id="KW-0119">Carbohydrate metabolism</keyword>
<name>A0ABR1HQQ2_9HYPO</name>
<dbReference type="SUPFAM" id="SSF54556">
    <property type="entry name" value="Chitinase insertion domain"/>
    <property type="match status" value="1"/>
</dbReference>
<gene>
    <name evidence="14" type="primary">CHT4_1</name>
    <name evidence="14" type="ORF">QQX98_001112</name>
</gene>
<dbReference type="InterPro" id="IPR017853">
    <property type="entry name" value="GH"/>
</dbReference>
<keyword evidence="6 11" id="KW-0378">Hydrolase</keyword>
<feature type="signal peptide" evidence="12">
    <location>
        <begin position="1"/>
        <end position="18"/>
    </location>
</feature>
<evidence type="ECO:0000313" key="15">
    <source>
        <dbReference type="Proteomes" id="UP001498476"/>
    </source>
</evidence>
<evidence type="ECO:0000256" key="3">
    <source>
        <dbReference type="ARBA" id="ARBA00008682"/>
    </source>
</evidence>
<dbReference type="CDD" id="cd06548">
    <property type="entry name" value="GH18_chitinase"/>
    <property type="match status" value="1"/>
</dbReference>
<dbReference type="Gene3D" id="3.20.20.80">
    <property type="entry name" value="Glycosidases"/>
    <property type="match status" value="1"/>
</dbReference>
<evidence type="ECO:0000256" key="2">
    <source>
        <dbReference type="ARBA" id="ARBA00004613"/>
    </source>
</evidence>
<evidence type="ECO:0000259" key="13">
    <source>
        <dbReference type="PROSITE" id="PS51910"/>
    </source>
</evidence>
<dbReference type="Proteomes" id="UP001498476">
    <property type="component" value="Unassembled WGS sequence"/>
</dbReference>
<comment type="catalytic activity">
    <reaction evidence="1">
        <text>Random endo-hydrolysis of N-acetyl-beta-D-glucosaminide (1-&gt;4)-beta-linkages in chitin and chitodextrins.</text>
        <dbReference type="EC" id="3.2.1.14"/>
    </reaction>
</comment>
<dbReference type="EC" id="3.2.1.14" evidence="4"/>
<dbReference type="InterPro" id="IPR029070">
    <property type="entry name" value="Chitinase_insertion_sf"/>
</dbReference>
<keyword evidence="10" id="KW-0624">Polysaccharide degradation</keyword>
<evidence type="ECO:0000313" key="14">
    <source>
        <dbReference type="EMBL" id="KAK7423321.1"/>
    </source>
</evidence>
<dbReference type="EMBL" id="JAZAVJ010000010">
    <property type="protein sequence ID" value="KAK7423321.1"/>
    <property type="molecule type" value="Genomic_DNA"/>
</dbReference>
<dbReference type="PROSITE" id="PS01095">
    <property type="entry name" value="GH18_1"/>
    <property type="match status" value="1"/>
</dbReference>
<dbReference type="PANTHER" id="PTHR11177">
    <property type="entry name" value="CHITINASE"/>
    <property type="match status" value="1"/>
</dbReference>
<comment type="subcellular location">
    <subcellularLocation>
        <location evidence="2">Secreted</location>
    </subcellularLocation>
</comment>
<organism evidence="14 15">
    <name type="scientific">Neonectria punicea</name>
    <dbReference type="NCBI Taxonomy" id="979145"/>
    <lineage>
        <taxon>Eukaryota</taxon>
        <taxon>Fungi</taxon>
        <taxon>Dikarya</taxon>
        <taxon>Ascomycota</taxon>
        <taxon>Pezizomycotina</taxon>
        <taxon>Sordariomycetes</taxon>
        <taxon>Hypocreomycetidae</taxon>
        <taxon>Hypocreales</taxon>
        <taxon>Nectriaceae</taxon>
        <taxon>Neonectria</taxon>
    </lineage>
</organism>
<dbReference type="InterPro" id="IPR001223">
    <property type="entry name" value="Glyco_hydro18_cat"/>
</dbReference>
<dbReference type="Gene3D" id="3.10.50.10">
    <property type="match status" value="1"/>
</dbReference>
<feature type="chain" id="PRO_5046971188" description="chitinase" evidence="12">
    <location>
        <begin position="19"/>
        <end position="478"/>
    </location>
</feature>
<proteinExistence type="inferred from homology"/>
<dbReference type="InterPro" id="IPR050314">
    <property type="entry name" value="Glycosyl_Hydrlase_18"/>
</dbReference>
<keyword evidence="5" id="KW-0964">Secreted</keyword>
<dbReference type="Pfam" id="PF00704">
    <property type="entry name" value="Glyco_hydro_18"/>
    <property type="match status" value="1"/>
</dbReference>
<dbReference type="InterPro" id="IPR011583">
    <property type="entry name" value="Chitinase_II/V-like_cat"/>
</dbReference>
<dbReference type="PANTHER" id="PTHR11177:SF384">
    <property type="entry name" value="CHITINASE"/>
    <property type="match status" value="1"/>
</dbReference>
<reference evidence="14 15" key="1">
    <citation type="journal article" date="2025" name="Microbiol. Resour. Announc.">
        <title>Draft genome sequences for Neonectria magnoliae and Neonectria punicea, canker pathogens of Liriodendron tulipifera and Acer saccharum in West Virginia.</title>
        <authorList>
            <person name="Petronek H.M."/>
            <person name="Kasson M.T."/>
            <person name="Metheny A.M."/>
            <person name="Stauder C.M."/>
            <person name="Lovett B."/>
            <person name="Lynch S.C."/>
            <person name="Garnas J.R."/>
            <person name="Kasson L.R."/>
            <person name="Stajich J.E."/>
        </authorList>
    </citation>
    <scope>NUCLEOTIDE SEQUENCE [LARGE SCALE GENOMIC DNA]</scope>
    <source>
        <strain evidence="14 15">NRRL 64653</strain>
    </source>
</reference>
<evidence type="ECO:0000256" key="7">
    <source>
        <dbReference type="ARBA" id="ARBA00023024"/>
    </source>
</evidence>
<evidence type="ECO:0000256" key="4">
    <source>
        <dbReference type="ARBA" id="ARBA00012729"/>
    </source>
</evidence>
<keyword evidence="15" id="KW-1185">Reference proteome</keyword>
<accession>A0ABR1HQQ2</accession>
<evidence type="ECO:0000256" key="6">
    <source>
        <dbReference type="ARBA" id="ARBA00022801"/>
    </source>
</evidence>
<evidence type="ECO:0000256" key="10">
    <source>
        <dbReference type="ARBA" id="ARBA00023326"/>
    </source>
</evidence>
<dbReference type="InterPro" id="IPR001579">
    <property type="entry name" value="Glyco_hydro_18_chit_AS"/>
</dbReference>
<comment type="similarity">
    <text evidence="3">Belongs to the glycosyl hydrolase 18 family. Chitinase class V subfamily.</text>
</comment>
<dbReference type="GO" id="GO:0008843">
    <property type="term" value="F:endochitinase activity"/>
    <property type="evidence" value="ECO:0007669"/>
    <property type="project" value="UniProtKB-EC"/>
</dbReference>
<evidence type="ECO:0000256" key="1">
    <source>
        <dbReference type="ARBA" id="ARBA00000822"/>
    </source>
</evidence>
<evidence type="ECO:0000256" key="9">
    <source>
        <dbReference type="ARBA" id="ARBA00023295"/>
    </source>
</evidence>
<evidence type="ECO:0000256" key="11">
    <source>
        <dbReference type="RuleBase" id="RU000489"/>
    </source>
</evidence>
<evidence type="ECO:0000256" key="8">
    <source>
        <dbReference type="ARBA" id="ARBA00023277"/>
    </source>
</evidence>
<keyword evidence="7" id="KW-0146">Chitin degradation</keyword>
<dbReference type="PROSITE" id="PS51910">
    <property type="entry name" value="GH18_2"/>
    <property type="match status" value="1"/>
</dbReference>
<keyword evidence="12" id="KW-0732">Signal</keyword>
<evidence type="ECO:0000256" key="5">
    <source>
        <dbReference type="ARBA" id="ARBA00022525"/>
    </source>
</evidence>